<dbReference type="Proteomes" id="UP001239215">
    <property type="component" value="Unassembled WGS sequence"/>
</dbReference>
<reference evidence="3" key="1">
    <citation type="submission" date="2023-07" db="EMBL/GenBank/DDBJ databases">
        <title>Functional and genomic diversity of the sorghum phyllosphere microbiome.</title>
        <authorList>
            <person name="Shade A."/>
        </authorList>
    </citation>
    <scope>NUCLEOTIDE SEQUENCE</scope>
    <source>
        <strain evidence="3">SORGH_AS_1067</strain>
    </source>
</reference>
<evidence type="ECO:0000256" key="1">
    <source>
        <dbReference type="SAM" id="MobiDB-lite"/>
    </source>
</evidence>
<dbReference type="EMBL" id="JAUTAN010000001">
    <property type="protein sequence ID" value="MDQ1105641.1"/>
    <property type="molecule type" value="Genomic_DNA"/>
</dbReference>
<dbReference type="RefSeq" id="WP_307202071.1">
    <property type="nucleotide sequence ID" value="NZ_JAUTAN010000001.1"/>
</dbReference>
<sequence length="335" mass="37124">MTATTSPKGRKWIDRRIAQLDPSTDFAEIVRLSTLYRVNPLQLAWFYAVGTPAAGIAPAVTDAVWRHGEGTYNTQPNLRRDDSVDHLMMWFEHGPADAVTTASVGMVNKYHAHFARDFPQGFASPEDYVYILCLNATFFHSTARRLGMPGFSEAQQRATWEFWSRLAAHFTVATTGRPALDATAFPGDFDQMVQLVEDYQARPWPVHRPGHLSTTSAIENFARTWFPRPLRPFGRALVTTFLSPHVRRAHSIEPPAPPYALAARAFMWVGIVASTYVLPDPRDSILDRRRRASASTASGSGVDVAAHRRAGRLDGQVSHHGGLCPHLPVTAPTGD</sequence>
<comment type="caution">
    <text evidence="3">The sequence shown here is derived from an EMBL/GenBank/DDBJ whole genome shotgun (WGS) entry which is preliminary data.</text>
</comment>
<proteinExistence type="predicted"/>
<dbReference type="InterPro" id="IPR018713">
    <property type="entry name" value="MPAB/Lcp_cat_dom"/>
</dbReference>
<organism evidence="3 4">
    <name type="scientific">Nocardioides zeae</name>
    <dbReference type="NCBI Taxonomy" id="1457234"/>
    <lineage>
        <taxon>Bacteria</taxon>
        <taxon>Bacillati</taxon>
        <taxon>Actinomycetota</taxon>
        <taxon>Actinomycetes</taxon>
        <taxon>Propionibacteriales</taxon>
        <taxon>Nocardioidaceae</taxon>
        <taxon>Nocardioides</taxon>
    </lineage>
</organism>
<feature type="region of interest" description="Disordered" evidence="1">
    <location>
        <begin position="314"/>
        <end position="335"/>
    </location>
</feature>
<feature type="domain" description="ER-bound oxygenase mpaB/mpaB'/Rubber oxygenase catalytic" evidence="2">
    <location>
        <begin position="55"/>
        <end position="269"/>
    </location>
</feature>
<gene>
    <name evidence="3" type="ORF">QE405_002925</name>
</gene>
<protein>
    <recommendedName>
        <fullName evidence="2">ER-bound oxygenase mpaB/mpaB'/Rubber oxygenase catalytic domain-containing protein</fullName>
    </recommendedName>
</protein>
<dbReference type="Pfam" id="PF09995">
    <property type="entry name" value="MPAB_Lcp_cat"/>
    <property type="match status" value="1"/>
</dbReference>
<evidence type="ECO:0000313" key="3">
    <source>
        <dbReference type="EMBL" id="MDQ1105641.1"/>
    </source>
</evidence>
<name>A0AAJ1U6X5_9ACTN</name>
<evidence type="ECO:0000313" key="4">
    <source>
        <dbReference type="Proteomes" id="UP001239215"/>
    </source>
</evidence>
<evidence type="ECO:0000259" key="2">
    <source>
        <dbReference type="Pfam" id="PF09995"/>
    </source>
</evidence>
<dbReference type="GO" id="GO:0016491">
    <property type="term" value="F:oxidoreductase activity"/>
    <property type="evidence" value="ECO:0007669"/>
    <property type="project" value="InterPro"/>
</dbReference>
<accession>A0AAJ1U6X5</accession>
<dbReference type="AlphaFoldDB" id="A0AAJ1U6X5"/>